<protein>
    <recommendedName>
        <fullName evidence="4">WG repeat-containing protein</fullName>
    </recommendedName>
</protein>
<evidence type="ECO:0008006" key="4">
    <source>
        <dbReference type="Google" id="ProtNLM"/>
    </source>
</evidence>
<dbReference type="Gene3D" id="1.25.40.10">
    <property type="entry name" value="Tetratricopeptide repeat domain"/>
    <property type="match status" value="1"/>
</dbReference>
<name>A0AAU9DCU8_9BACT</name>
<reference evidence="2 3" key="1">
    <citation type="submission" date="2021-12" db="EMBL/GenBank/DDBJ databases">
        <title>Genome sequencing of bacteria with rrn-lacking chromosome and rrn-plasmid.</title>
        <authorList>
            <person name="Anda M."/>
            <person name="Iwasaki W."/>
        </authorList>
    </citation>
    <scope>NUCLEOTIDE SEQUENCE [LARGE SCALE GENOMIC DNA]</scope>
    <source>
        <strain evidence="2 3">DSM 100852</strain>
    </source>
</reference>
<feature type="chain" id="PRO_5043840750" description="WG repeat-containing protein" evidence="1">
    <location>
        <begin position="25"/>
        <end position="885"/>
    </location>
</feature>
<gene>
    <name evidence="2" type="ORF">FUAX_26770</name>
</gene>
<dbReference type="EMBL" id="AP025314">
    <property type="protein sequence ID" value="BDD10245.1"/>
    <property type="molecule type" value="Genomic_DNA"/>
</dbReference>
<dbReference type="Pfam" id="PF14903">
    <property type="entry name" value="WG_beta_rep"/>
    <property type="match status" value="1"/>
</dbReference>
<sequence>MTTKTKFIFVFVPLLSLIFSVASADNTKKSLRMLEKGEWRKVWELSHKDLQKDSSNVGAHYALSLLFSENKFEDYNLDSSYYEIIEAINFYSLYAEDSKERERLGKIDVDSLVLDNQRKRVDSLAFESAKESDGLEDYKKFIGQHKGAIELPLAIARRNEIAFENATKSNTFLSYRRFLQEYPDADQATEAKRRYDRLLFETKTKSGKLSSYKSFLENHPSTPYRSVVEAEIFKVMVAGNNQASVEAFIKEYGLKSPVIKVAESYLYHIYREEHKGAKGFLSAYWNIPGVDSLKNVIAVDTIPYLLGRYEESDNKYWFAKPNGTPLWEKRFAGIQHRYLCDGFTDDFVMVSEGGKSHLLGRNGKEFYSGNFESATPLGYGLVSVQADSGIGAVHECGWDIVEPEYEYVGVIGKGFLLVGRDEKFGLFSATGKKLLKVEYDEIAVNGDFVLLRQQDMVAVLPLSKVIKAADKHPVNPRFVYEDAEVIGGKYVVGYQGDNENLSDSAGATLISSKDQEIFKISEYWATKSADGYRLYNSKGQPLGDSVFEDLKMNKRWLALRKGGKWATLGLGREGQLSDYRYTDVNFLSDDISLFYAADSVWAAFSDVAVKNFAGKYTFRLVKSADESVPTEYLQVKNAKKYVKVYNEFGKEILSGYYNNIDPLGPDYLIYRQKKMGLLRKDGKRLLKNVYDGIGHYTDGYVSVLLGKRFGVFNDSLKVYIKPQYSEPIAVYGGGLLVATRGGKKAIVDKANKKLTPFEYDKIEYWTDSVALVKTGELWSFYNISQKKKEGEVFQEYSLLKDSPTEKVILTSMDARNGVVSSLHGKIVADNFDTVRNIGSEEDPLYFCEKFFSEADLYIILYYNSIGERIGRQSLTEEQFEKISCE</sequence>
<evidence type="ECO:0000313" key="3">
    <source>
        <dbReference type="Proteomes" id="UP001348817"/>
    </source>
</evidence>
<evidence type="ECO:0000256" key="1">
    <source>
        <dbReference type="SAM" id="SignalP"/>
    </source>
</evidence>
<keyword evidence="3" id="KW-1185">Reference proteome</keyword>
<evidence type="ECO:0000313" key="2">
    <source>
        <dbReference type="EMBL" id="BDD10245.1"/>
    </source>
</evidence>
<dbReference type="InterPro" id="IPR032774">
    <property type="entry name" value="WG_beta_rep"/>
</dbReference>
<dbReference type="InterPro" id="IPR011990">
    <property type="entry name" value="TPR-like_helical_dom_sf"/>
</dbReference>
<dbReference type="Proteomes" id="UP001348817">
    <property type="component" value="Chromosome"/>
</dbReference>
<accession>A0AAU9DCU8</accession>
<dbReference type="PANTHER" id="PTHR37841">
    <property type="entry name" value="GLR2918 PROTEIN"/>
    <property type="match status" value="1"/>
</dbReference>
<feature type="signal peptide" evidence="1">
    <location>
        <begin position="1"/>
        <end position="24"/>
    </location>
</feature>
<organism evidence="2 3">
    <name type="scientific">Fulvitalea axinellae</name>
    <dbReference type="NCBI Taxonomy" id="1182444"/>
    <lineage>
        <taxon>Bacteria</taxon>
        <taxon>Pseudomonadati</taxon>
        <taxon>Bacteroidota</taxon>
        <taxon>Cytophagia</taxon>
        <taxon>Cytophagales</taxon>
        <taxon>Persicobacteraceae</taxon>
        <taxon>Fulvitalea</taxon>
    </lineage>
</organism>
<dbReference type="KEGG" id="fax:FUAX_26770"/>
<proteinExistence type="predicted"/>
<dbReference type="RefSeq" id="WP_338391814.1">
    <property type="nucleotide sequence ID" value="NZ_AP025314.1"/>
</dbReference>
<keyword evidence="1" id="KW-0732">Signal</keyword>
<dbReference type="AlphaFoldDB" id="A0AAU9DCU8"/>
<dbReference type="PANTHER" id="PTHR37841:SF1">
    <property type="entry name" value="DUF3298 DOMAIN-CONTAINING PROTEIN"/>
    <property type="match status" value="1"/>
</dbReference>